<evidence type="ECO:0000313" key="6">
    <source>
        <dbReference type="EMBL" id="KAF2841335.1"/>
    </source>
</evidence>
<evidence type="ECO:0000256" key="2">
    <source>
        <dbReference type="ARBA" id="ARBA00023136"/>
    </source>
</evidence>
<evidence type="ECO:0000256" key="5">
    <source>
        <dbReference type="SAM" id="Phobius"/>
    </source>
</evidence>
<dbReference type="InterPro" id="IPR002165">
    <property type="entry name" value="Plexin_repeat"/>
</dbReference>
<proteinExistence type="predicted"/>
<sequence length="193" mass="21642">MNSQDFPAFFNLSAAGYSEDDRERLRKCWRIQSCGRCLSNDARCGWCPYSSTCLPLPSTHNPSILTPLTHPLCPLRPERYELRTRALGCDCSTYTLLAILITVASTIGAGLLLWLLVWLLRKLWRGMKGAGLGRSGGWEMRVVEGSWGGWLVREGVWVRGGKEDGEEGRQWWGGGKERREDGDGEGERRPLLG</sequence>
<keyword evidence="7" id="KW-1185">Reference proteome</keyword>
<organism evidence="6 7">
    <name type="scientific">Patellaria atrata CBS 101060</name>
    <dbReference type="NCBI Taxonomy" id="1346257"/>
    <lineage>
        <taxon>Eukaryota</taxon>
        <taxon>Fungi</taxon>
        <taxon>Dikarya</taxon>
        <taxon>Ascomycota</taxon>
        <taxon>Pezizomycotina</taxon>
        <taxon>Dothideomycetes</taxon>
        <taxon>Dothideomycetes incertae sedis</taxon>
        <taxon>Patellariales</taxon>
        <taxon>Patellariaceae</taxon>
        <taxon>Patellaria</taxon>
    </lineage>
</organism>
<evidence type="ECO:0000256" key="4">
    <source>
        <dbReference type="SAM" id="MobiDB-lite"/>
    </source>
</evidence>
<gene>
    <name evidence="6" type="ORF">M501DRAFT_545851</name>
</gene>
<evidence type="ECO:0000313" key="7">
    <source>
        <dbReference type="Proteomes" id="UP000799429"/>
    </source>
</evidence>
<keyword evidence="5" id="KW-1133">Transmembrane helix</keyword>
<accession>A0A9P4VTC6</accession>
<dbReference type="GO" id="GO:0016020">
    <property type="term" value="C:membrane"/>
    <property type="evidence" value="ECO:0007669"/>
    <property type="project" value="UniProtKB-SubCell"/>
</dbReference>
<evidence type="ECO:0000256" key="3">
    <source>
        <dbReference type="ARBA" id="ARBA00023180"/>
    </source>
</evidence>
<evidence type="ECO:0008006" key="8">
    <source>
        <dbReference type="Google" id="ProtNLM"/>
    </source>
</evidence>
<keyword evidence="3" id="KW-0325">Glycoprotein</keyword>
<dbReference type="OrthoDB" id="5427091at2759"/>
<comment type="subcellular location">
    <subcellularLocation>
        <location evidence="1">Membrane</location>
    </subcellularLocation>
</comment>
<dbReference type="Pfam" id="PF01437">
    <property type="entry name" value="PSI"/>
    <property type="match status" value="1"/>
</dbReference>
<dbReference type="Proteomes" id="UP000799429">
    <property type="component" value="Unassembled WGS sequence"/>
</dbReference>
<protein>
    <recommendedName>
        <fullName evidence="8">PSI domain-containing protein</fullName>
    </recommendedName>
</protein>
<feature type="transmembrane region" description="Helical" evidence="5">
    <location>
        <begin position="94"/>
        <end position="120"/>
    </location>
</feature>
<reference evidence="6" key="1">
    <citation type="journal article" date="2020" name="Stud. Mycol.">
        <title>101 Dothideomycetes genomes: a test case for predicting lifestyles and emergence of pathogens.</title>
        <authorList>
            <person name="Haridas S."/>
            <person name="Albert R."/>
            <person name="Binder M."/>
            <person name="Bloem J."/>
            <person name="Labutti K."/>
            <person name="Salamov A."/>
            <person name="Andreopoulos B."/>
            <person name="Baker S."/>
            <person name="Barry K."/>
            <person name="Bills G."/>
            <person name="Bluhm B."/>
            <person name="Cannon C."/>
            <person name="Castanera R."/>
            <person name="Culley D."/>
            <person name="Daum C."/>
            <person name="Ezra D."/>
            <person name="Gonzalez J."/>
            <person name="Henrissat B."/>
            <person name="Kuo A."/>
            <person name="Liang C."/>
            <person name="Lipzen A."/>
            <person name="Lutzoni F."/>
            <person name="Magnuson J."/>
            <person name="Mondo S."/>
            <person name="Nolan M."/>
            <person name="Ohm R."/>
            <person name="Pangilinan J."/>
            <person name="Park H.-J."/>
            <person name="Ramirez L."/>
            <person name="Alfaro M."/>
            <person name="Sun H."/>
            <person name="Tritt A."/>
            <person name="Yoshinaga Y."/>
            <person name="Zwiers L.-H."/>
            <person name="Turgeon B."/>
            <person name="Goodwin S."/>
            <person name="Spatafora J."/>
            <person name="Crous P."/>
            <person name="Grigoriev I."/>
        </authorList>
    </citation>
    <scope>NUCLEOTIDE SEQUENCE</scope>
    <source>
        <strain evidence="6">CBS 101060</strain>
    </source>
</reference>
<evidence type="ECO:0000256" key="1">
    <source>
        <dbReference type="ARBA" id="ARBA00004370"/>
    </source>
</evidence>
<dbReference type="EMBL" id="MU006091">
    <property type="protein sequence ID" value="KAF2841335.1"/>
    <property type="molecule type" value="Genomic_DNA"/>
</dbReference>
<comment type="caution">
    <text evidence="6">The sequence shown here is derived from an EMBL/GenBank/DDBJ whole genome shotgun (WGS) entry which is preliminary data.</text>
</comment>
<name>A0A9P4VTC6_9PEZI</name>
<dbReference type="AlphaFoldDB" id="A0A9P4VTC6"/>
<keyword evidence="5" id="KW-0812">Transmembrane</keyword>
<keyword evidence="2 5" id="KW-0472">Membrane</keyword>
<feature type="region of interest" description="Disordered" evidence="4">
    <location>
        <begin position="163"/>
        <end position="193"/>
    </location>
</feature>